<accession>A0A645B778</accession>
<dbReference type="Pfam" id="PF11148">
    <property type="entry name" value="DUF2922"/>
    <property type="match status" value="1"/>
</dbReference>
<protein>
    <recommendedName>
        <fullName evidence="2">DUF2922 domain-containing protein</fullName>
    </recommendedName>
</protein>
<proteinExistence type="predicted"/>
<name>A0A645B778_9ZZZZ</name>
<dbReference type="AlphaFoldDB" id="A0A645B778"/>
<comment type="caution">
    <text evidence="1">The sequence shown here is derived from an EMBL/GenBank/DDBJ whole genome shotgun (WGS) entry which is preliminary data.</text>
</comment>
<evidence type="ECO:0000313" key="1">
    <source>
        <dbReference type="EMBL" id="MPM61300.1"/>
    </source>
</evidence>
<evidence type="ECO:0008006" key="2">
    <source>
        <dbReference type="Google" id="ProtNLM"/>
    </source>
</evidence>
<dbReference type="InterPro" id="IPR021321">
    <property type="entry name" value="DUF2922"/>
</dbReference>
<dbReference type="EMBL" id="VSSQ01018266">
    <property type="protein sequence ID" value="MPM61300.1"/>
    <property type="molecule type" value="Genomic_DNA"/>
</dbReference>
<sequence>MEYSLAMTFVTTSGDKVSMTITDVKSNITEVEASALMDTIIAKDIFLTKSGSLASKYGAQLTQRQSTKLDVQ</sequence>
<reference evidence="1" key="1">
    <citation type="submission" date="2019-08" db="EMBL/GenBank/DDBJ databases">
        <authorList>
            <person name="Kucharzyk K."/>
            <person name="Murdoch R.W."/>
            <person name="Higgins S."/>
            <person name="Loffler F."/>
        </authorList>
    </citation>
    <scope>NUCLEOTIDE SEQUENCE</scope>
</reference>
<gene>
    <name evidence="1" type="ORF">SDC9_108158</name>
</gene>
<organism evidence="1">
    <name type="scientific">bioreactor metagenome</name>
    <dbReference type="NCBI Taxonomy" id="1076179"/>
    <lineage>
        <taxon>unclassified sequences</taxon>
        <taxon>metagenomes</taxon>
        <taxon>ecological metagenomes</taxon>
    </lineage>
</organism>